<comment type="caution">
    <text evidence="1">The sequence shown here is derived from an EMBL/GenBank/DDBJ whole genome shotgun (WGS) entry which is preliminary data.</text>
</comment>
<reference evidence="1 2" key="1">
    <citation type="submission" date="2017-12" db="EMBL/GenBank/DDBJ databases">
        <title>Sequencing the genomes of 1000 Actinobacteria strains.</title>
        <authorList>
            <person name="Klenk H.-P."/>
        </authorList>
    </citation>
    <scope>NUCLEOTIDE SEQUENCE [LARGE SCALE GENOMIC DNA]</scope>
    <source>
        <strain evidence="1 2">DSM 12806</strain>
    </source>
</reference>
<protein>
    <submittedName>
        <fullName evidence="1">Winged helix-turn-helix DNA-binding protein</fullName>
    </submittedName>
</protein>
<keyword evidence="1" id="KW-0238">DNA-binding</keyword>
<dbReference type="GO" id="GO:0003677">
    <property type="term" value="F:DNA binding"/>
    <property type="evidence" value="ECO:0007669"/>
    <property type="project" value="UniProtKB-KW"/>
</dbReference>
<dbReference type="AlphaFoldDB" id="A0A2N3YI20"/>
<organism evidence="1 2">
    <name type="scientific">Phycicoccus duodecadis</name>
    <dbReference type="NCBI Taxonomy" id="173053"/>
    <lineage>
        <taxon>Bacteria</taxon>
        <taxon>Bacillati</taxon>
        <taxon>Actinomycetota</taxon>
        <taxon>Actinomycetes</taxon>
        <taxon>Micrococcales</taxon>
        <taxon>Intrasporangiaceae</taxon>
        <taxon>Phycicoccus</taxon>
    </lineage>
</organism>
<dbReference type="InterPro" id="IPR036390">
    <property type="entry name" value="WH_DNA-bd_sf"/>
</dbReference>
<sequence length="104" mass="11335">MSDAPTRPWTFLSNHGHVLVAISRSPHAKVRELAASVGISERAALSIVGDLESAGYITKHRVGRRNTYRLDPHRHLRHPAESSTRVAALLAIFEVDGDDGDDAS</sequence>
<dbReference type="SUPFAM" id="SSF46785">
    <property type="entry name" value="Winged helix' DNA-binding domain"/>
    <property type="match status" value="1"/>
</dbReference>
<dbReference type="OrthoDB" id="371140at2"/>
<name>A0A2N3YI20_9MICO</name>
<dbReference type="Proteomes" id="UP000233781">
    <property type="component" value="Unassembled WGS sequence"/>
</dbReference>
<dbReference type="Gene3D" id="1.10.10.10">
    <property type="entry name" value="Winged helix-like DNA-binding domain superfamily/Winged helix DNA-binding domain"/>
    <property type="match status" value="1"/>
</dbReference>
<dbReference type="EMBL" id="PJNE01000001">
    <property type="protein sequence ID" value="PKW26490.1"/>
    <property type="molecule type" value="Genomic_DNA"/>
</dbReference>
<dbReference type="CDD" id="cd00090">
    <property type="entry name" value="HTH_ARSR"/>
    <property type="match status" value="1"/>
</dbReference>
<dbReference type="InterPro" id="IPR011991">
    <property type="entry name" value="ArsR-like_HTH"/>
</dbReference>
<keyword evidence="2" id="KW-1185">Reference proteome</keyword>
<evidence type="ECO:0000313" key="1">
    <source>
        <dbReference type="EMBL" id="PKW26490.1"/>
    </source>
</evidence>
<dbReference type="Pfam" id="PF13412">
    <property type="entry name" value="HTH_24"/>
    <property type="match status" value="1"/>
</dbReference>
<dbReference type="RefSeq" id="WP_101395050.1">
    <property type="nucleotide sequence ID" value="NZ_PJNE01000001.1"/>
</dbReference>
<proteinExistence type="predicted"/>
<gene>
    <name evidence="1" type="ORF">ATL31_1301</name>
</gene>
<dbReference type="InterPro" id="IPR036388">
    <property type="entry name" value="WH-like_DNA-bd_sf"/>
</dbReference>
<accession>A0A2N3YI20</accession>
<evidence type="ECO:0000313" key="2">
    <source>
        <dbReference type="Proteomes" id="UP000233781"/>
    </source>
</evidence>